<evidence type="ECO:0000256" key="2">
    <source>
        <dbReference type="ARBA" id="ARBA00023002"/>
    </source>
</evidence>
<dbReference type="RefSeq" id="WP_345387804.1">
    <property type="nucleotide sequence ID" value="NZ_BAAAXS010000001.1"/>
</dbReference>
<sequence>MAALSPDAFLLTGRVAVVTGAARGIGRAIAEAFAVFGAHVAVCDRDKPPACDGWSPSMTLDVRDQSAVAVFTQAVRERWGRVDILVNNAGGWRRTP</sequence>
<comment type="caution">
    <text evidence="3">The sequence shown here is derived from an EMBL/GenBank/DDBJ whole genome shotgun (WGS) entry which is preliminary data.</text>
</comment>
<dbReference type="InterPro" id="IPR002347">
    <property type="entry name" value="SDR_fam"/>
</dbReference>
<dbReference type="InterPro" id="IPR036291">
    <property type="entry name" value="NAD(P)-bd_dom_sf"/>
</dbReference>
<keyword evidence="4" id="KW-1185">Reference proteome</keyword>
<comment type="similarity">
    <text evidence="1">Belongs to the short-chain dehydrogenases/reductases (SDR) family.</text>
</comment>
<organism evidence="3 4">
    <name type="scientific">Nonomuraea salmonea</name>
    <dbReference type="NCBI Taxonomy" id="46181"/>
    <lineage>
        <taxon>Bacteria</taxon>
        <taxon>Bacillati</taxon>
        <taxon>Actinomycetota</taxon>
        <taxon>Actinomycetes</taxon>
        <taxon>Streptosporangiales</taxon>
        <taxon>Streptosporangiaceae</taxon>
        <taxon>Nonomuraea</taxon>
    </lineage>
</organism>
<evidence type="ECO:0000256" key="1">
    <source>
        <dbReference type="ARBA" id="ARBA00006484"/>
    </source>
</evidence>
<gene>
    <name evidence="3" type="ORF">ACFFR3_27280</name>
</gene>
<name>A0ABV5NSG0_9ACTN</name>
<evidence type="ECO:0000313" key="3">
    <source>
        <dbReference type="EMBL" id="MFB9473220.1"/>
    </source>
</evidence>
<keyword evidence="2 3" id="KW-0560">Oxidoreductase</keyword>
<dbReference type="PANTHER" id="PTHR42760">
    <property type="entry name" value="SHORT-CHAIN DEHYDROGENASES/REDUCTASES FAMILY MEMBER"/>
    <property type="match status" value="1"/>
</dbReference>
<dbReference type="Gene3D" id="3.40.50.720">
    <property type="entry name" value="NAD(P)-binding Rossmann-like Domain"/>
    <property type="match status" value="1"/>
</dbReference>
<dbReference type="CDD" id="cd05233">
    <property type="entry name" value="SDR_c"/>
    <property type="match status" value="1"/>
</dbReference>
<protein>
    <submittedName>
        <fullName evidence="3">SDR family NAD(P)-dependent oxidoreductase</fullName>
        <ecNumber evidence="3">1.1.1.-</ecNumber>
    </submittedName>
</protein>
<dbReference type="GO" id="GO:0016491">
    <property type="term" value="F:oxidoreductase activity"/>
    <property type="evidence" value="ECO:0007669"/>
    <property type="project" value="UniProtKB-KW"/>
</dbReference>
<accession>A0ABV5NSG0</accession>
<dbReference type="PANTHER" id="PTHR42760:SF133">
    <property type="entry name" value="3-OXOACYL-[ACYL-CARRIER-PROTEIN] REDUCTASE"/>
    <property type="match status" value="1"/>
</dbReference>
<dbReference type="PRINTS" id="PR00081">
    <property type="entry name" value="GDHRDH"/>
</dbReference>
<dbReference type="EC" id="1.1.1.-" evidence="3"/>
<dbReference type="SUPFAM" id="SSF51735">
    <property type="entry name" value="NAD(P)-binding Rossmann-fold domains"/>
    <property type="match status" value="1"/>
</dbReference>
<dbReference type="Proteomes" id="UP001589568">
    <property type="component" value="Unassembled WGS sequence"/>
</dbReference>
<proteinExistence type="inferred from homology"/>
<dbReference type="EMBL" id="JBHMCF010000029">
    <property type="protein sequence ID" value="MFB9473220.1"/>
    <property type="molecule type" value="Genomic_DNA"/>
</dbReference>
<evidence type="ECO:0000313" key="4">
    <source>
        <dbReference type="Proteomes" id="UP001589568"/>
    </source>
</evidence>
<reference evidence="3 4" key="1">
    <citation type="submission" date="2024-09" db="EMBL/GenBank/DDBJ databases">
        <authorList>
            <person name="Sun Q."/>
            <person name="Mori K."/>
        </authorList>
    </citation>
    <scope>NUCLEOTIDE SEQUENCE [LARGE SCALE GENOMIC DNA]</scope>
    <source>
        <strain evidence="3 4">JCM 3324</strain>
    </source>
</reference>
<dbReference type="Pfam" id="PF00106">
    <property type="entry name" value="adh_short"/>
    <property type="match status" value="1"/>
</dbReference>